<feature type="compositionally biased region" description="Low complexity" evidence="1">
    <location>
        <begin position="86"/>
        <end position="106"/>
    </location>
</feature>
<proteinExistence type="predicted"/>
<evidence type="ECO:0000313" key="3">
    <source>
        <dbReference type="EMBL" id="PMD17850.1"/>
    </source>
</evidence>
<keyword evidence="4" id="KW-1185">Reference proteome</keyword>
<feature type="compositionally biased region" description="Basic residues" evidence="1">
    <location>
        <begin position="68"/>
        <end position="79"/>
    </location>
</feature>
<feature type="domain" description="PD-(D/E)XK nuclease-like" evidence="2">
    <location>
        <begin position="196"/>
        <end position="469"/>
    </location>
</feature>
<feature type="region of interest" description="Disordered" evidence="1">
    <location>
        <begin position="64"/>
        <end position="133"/>
    </location>
</feature>
<gene>
    <name evidence="3" type="ORF">NA56DRAFT_751879</name>
</gene>
<dbReference type="STRING" id="1745343.A0A2J6PUZ4"/>
<feature type="compositionally biased region" description="Low complexity" evidence="1">
    <location>
        <begin position="119"/>
        <end position="133"/>
    </location>
</feature>
<reference evidence="3 4" key="1">
    <citation type="submission" date="2016-05" db="EMBL/GenBank/DDBJ databases">
        <title>A degradative enzymes factory behind the ericoid mycorrhizal symbiosis.</title>
        <authorList>
            <consortium name="DOE Joint Genome Institute"/>
            <person name="Martino E."/>
            <person name="Morin E."/>
            <person name="Grelet G."/>
            <person name="Kuo A."/>
            <person name="Kohler A."/>
            <person name="Daghino S."/>
            <person name="Barry K."/>
            <person name="Choi C."/>
            <person name="Cichocki N."/>
            <person name="Clum A."/>
            <person name="Copeland A."/>
            <person name="Hainaut M."/>
            <person name="Haridas S."/>
            <person name="Labutti K."/>
            <person name="Lindquist E."/>
            <person name="Lipzen A."/>
            <person name="Khouja H.-R."/>
            <person name="Murat C."/>
            <person name="Ohm R."/>
            <person name="Olson A."/>
            <person name="Spatafora J."/>
            <person name="Veneault-Fourrey C."/>
            <person name="Henrissat B."/>
            <person name="Grigoriev I."/>
            <person name="Martin F."/>
            <person name="Perotto S."/>
        </authorList>
    </citation>
    <scope>NUCLEOTIDE SEQUENCE [LARGE SCALE GENOMIC DNA]</scope>
    <source>
        <strain evidence="3 4">UAMH 7357</strain>
    </source>
</reference>
<evidence type="ECO:0000259" key="2">
    <source>
        <dbReference type="Pfam" id="PF20516"/>
    </source>
</evidence>
<dbReference type="Pfam" id="PF20516">
    <property type="entry name" value="PDDEXK_12"/>
    <property type="match status" value="1"/>
</dbReference>
<dbReference type="InterPro" id="IPR046797">
    <property type="entry name" value="PDDEXK_12"/>
</dbReference>
<protein>
    <recommendedName>
        <fullName evidence="2">PD-(D/E)XK nuclease-like domain-containing protein</fullName>
    </recommendedName>
</protein>
<dbReference type="EMBL" id="KZ613497">
    <property type="protein sequence ID" value="PMD17850.1"/>
    <property type="molecule type" value="Genomic_DNA"/>
</dbReference>
<name>A0A2J6PUZ4_9HELO</name>
<dbReference type="AlphaFoldDB" id="A0A2J6PUZ4"/>
<organism evidence="3 4">
    <name type="scientific">Hyaloscypha hepaticicola</name>
    <dbReference type="NCBI Taxonomy" id="2082293"/>
    <lineage>
        <taxon>Eukaryota</taxon>
        <taxon>Fungi</taxon>
        <taxon>Dikarya</taxon>
        <taxon>Ascomycota</taxon>
        <taxon>Pezizomycotina</taxon>
        <taxon>Leotiomycetes</taxon>
        <taxon>Helotiales</taxon>
        <taxon>Hyaloscyphaceae</taxon>
        <taxon>Hyaloscypha</taxon>
    </lineage>
</organism>
<evidence type="ECO:0000313" key="4">
    <source>
        <dbReference type="Proteomes" id="UP000235672"/>
    </source>
</evidence>
<dbReference type="Proteomes" id="UP000235672">
    <property type="component" value="Unassembled WGS sequence"/>
</dbReference>
<dbReference type="OrthoDB" id="4161186at2759"/>
<evidence type="ECO:0000256" key="1">
    <source>
        <dbReference type="SAM" id="MobiDB-lite"/>
    </source>
</evidence>
<accession>A0A2J6PUZ4</accession>
<sequence>MELNQCDDSVSYLSAWLATSGDWSDPAALHNNTKADLHDAVTATTPPPSPPFLIPRYTPTSPASLYWAKRRSRGRKRKREGSMSDTASNASRETARTRATATTTSSFNIHLNKPILKATPPSSSRQRSPSPTRKVLNSLKHAVPSLRVCQPDARLQQPSAVARLRSMLISRLSRAVIPRFLETRLRAADPDQFEESHTYTHLLEDPTVEHPQAYLDDLWYAIDRIYNEARHCHDQHLDESAWVKVVTRVLESAVELAHNHNHDFSSSPFSMLRVHSIQTQAIQESLLPQHTSQSFAKKADLAFAFTSDHPTVADAVEPVYRACPGMPLSQMTDAYTSMVPMACCVEVKEKGGDYNEAIVQLGIWSAAGLERVRGLRAVALERRRHNADIGRMSDELDHATEEDDLPPFLGWTVVGHDWRFYIIWKEKDGNVIVLGPWRTLNAGTGSHAEILTLIVLVQTVKGWLEGEYWSWLCGNVLDGLSVSTDP</sequence>